<name>A0A7N9CQV8_MACFA</name>
<dbReference type="Ensembl" id="ENSMFAT00000082322.1">
    <property type="protein sequence ID" value="ENSMFAP00000053471.1"/>
    <property type="gene ID" value="ENSMFAG00000055020.1"/>
</dbReference>
<feature type="chain" id="PRO_5030671740" description="Secreted protein" evidence="1">
    <location>
        <begin position="24"/>
        <end position="101"/>
    </location>
</feature>
<keyword evidence="1" id="KW-0732">Signal</keyword>
<dbReference type="Proteomes" id="UP000233100">
    <property type="component" value="Chromosome 4"/>
</dbReference>
<dbReference type="PRINTS" id="PR02045">
    <property type="entry name" value="F138DOMAIN"/>
</dbReference>
<keyword evidence="3" id="KW-1185">Reference proteome</keyword>
<dbReference type="PANTHER" id="PTHR12138:SF161">
    <property type="entry name" value="SECRETED PROTEIN"/>
    <property type="match status" value="1"/>
</dbReference>
<evidence type="ECO:0000313" key="3">
    <source>
        <dbReference type="Proteomes" id="UP000233100"/>
    </source>
</evidence>
<protein>
    <recommendedName>
        <fullName evidence="4">Secreted protein</fullName>
    </recommendedName>
</protein>
<evidence type="ECO:0000313" key="2">
    <source>
        <dbReference type="Ensembl" id="ENSMFAP00000053471.1"/>
    </source>
</evidence>
<dbReference type="PANTHER" id="PTHR12138">
    <property type="entry name" value="PRIMATE-EXPANDED PROTEIN FAMILY"/>
    <property type="match status" value="1"/>
</dbReference>
<reference evidence="2" key="2">
    <citation type="submission" date="2025-08" db="UniProtKB">
        <authorList>
            <consortium name="Ensembl"/>
        </authorList>
    </citation>
    <scope>IDENTIFICATION</scope>
</reference>
<proteinExistence type="predicted"/>
<accession>A0A7N9CQV8</accession>
<evidence type="ECO:0000256" key="1">
    <source>
        <dbReference type="SAM" id="SignalP"/>
    </source>
</evidence>
<dbReference type="GeneTree" id="ENSGT01120000271815"/>
<organism evidence="2 3">
    <name type="scientific">Macaca fascicularis</name>
    <name type="common">Crab-eating macaque</name>
    <name type="synonym">Cynomolgus monkey</name>
    <dbReference type="NCBI Taxonomy" id="9541"/>
    <lineage>
        <taxon>Eukaryota</taxon>
        <taxon>Metazoa</taxon>
        <taxon>Chordata</taxon>
        <taxon>Craniata</taxon>
        <taxon>Vertebrata</taxon>
        <taxon>Euteleostomi</taxon>
        <taxon>Mammalia</taxon>
        <taxon>Eutheria</taxon>
        <taxon>Euarchontoglires</taxon>
        <taxon>Primates</taxon>
        <taxon>Haplorrhini</taxon>
        <taxon>Catarrhini</taxon>
        <taxon>Cercopithecidae</taxon>
        <taxon>Cercopithecinae</taxon>
        <taxon>Macaca</taxon>
    </lineage>
</organism>
<reference evidence="2" key="3">
    <citation type="submission" date="2025-09" db="UniProtKB">
        <authorList>
            <consortium name="Ensembl"/>
        </authorList>
    </citation>
    <scope>IDENTIFICATION</scope>
</reference>
<feature type="signal peptide" evidence="1">
    <location>
        <begin position="1"/>
        <end position="23"/>
    </location>
</feature>
<evidence type="ECO:0008006" key="4">
    <source>
        <dbReference type="Google" id="ProtNLM"/>
    </source>
</evidence>
<reference evidence="2 3" key="1">
    <citation type="submission" date="2013-03" db="EMBL/GenBank/DDBJ databases">
        <authorList>
            <person name="Warren W."/>
            <person name="Wilson R.K."/>
        </authorList>
    </citation>
    <scope>NUCLEOTIDE SEQUENCE</scope>
</reference>
<sequence length="101" mass="10956">MCHHTWLIFVFLVSKGFHHVVQAGLKLLTPSDPPTLASQSAKITSVSHRTQPTSTCCSLQAFSGLDDANPHWGGPSTFLSPLIQMLTSSVNILTETPRNNV</sequence>
<dbReference type="AlphaFoldDB" id="A0A7N9CQV8"/>